<dbReference type="RefSeq" id="WP_387253487.1">
    <property type="nucleotide sequence ID" value="NZ_JBIALX010000011.1"/>
</dbReference>
<comment type="caution">
    <text evidence="2">The sequence shown here is derived from an EMBL/GenBank/DDBJ whole genome shotgun (WGS) entry which is preliminary data.</text>
</comment>
<evidence type="ECO:0000313" key="3">
    <source>
        <dbReference type="Proteomes" id="UP001601521"/>
    </source>
</evidence>
<dbReference type="Pfam" id="PF21780">
    <property type="entry name" value="DUF6875"/>
    <property type="match status" value="1"/>
</dbReference>
<dbReference type="EMBL" id="JBIALX010000011">
    <property type="protein sequence ID" value="MFF0456610.1"/>
    <property type="molecule type" value="Genomic_DNA"/>
</dbReference>
<name>A0ABW6NN74_9NOCA</name>
<organism evidence="2 3">
    <name type="scientific">Nocardia africana</name>
    <dbReference type="NCBI Taxonomy" id="134964"/>
    <lineage>
        <taxon>Bacteria</taxon>
        <taxon>Bacillati</taxon>
        <taxon>Actinomycetota</taxon>
        <taxon>Actinomycetes</taxon>
        <taxon>Mycobacteriales</taxon>
        <taxon>Nocardiaceae</taxon>
        <taxon>Nocardia</taxon>
    </lineage>
</organism>
<dbReference type="Proteomes" id="UP001601521">
    <property type="component" value="Unassembled WGS sequence"/>
</dbReference>
<reference evidence="2 3" key="1">
    <citation type="submission" date="2024-10" db="EMBL/GenBank/DDBJ databases">
        <title>The Natural Products Discovery Center: Release of the First 8490 Sequenced Strains for Exploring Actinobacteria Biosynthetic Diversity.</title>
        <authorList>
            <person name="Kalkreuter E."/>
            <person name="Kautsar S.A."/>
            <person name="Yang D."/>
            <person name="Bader C.D."/>
            <person name="Teijaro C.N."/>
            <person name="Fluegel L."/>
            <person name="Davis C.M."/>
            <person name="Simpson J.R."/>
            <person name="Lauterbach L."/>
            <person name="Steele A.D."/>
            <person name="Gui C."/>
            <person name="Meng S."/>
            <person name="Li G."/>
            <person name="Viehrig K."/>
            <person name="Ye F."/>
            <person name="Su P."/>
            <person name="Kiefer A.F."/>
            <person name="Nichols A."/>
            <person name="Cepeda A.J."/>
            <person name="Yan W."/>
            <person name="Fan B."/>
            <person name="Jiang Y."/>
            <person name="Adhikari A."/>
            <person name="Zheng C.-J."/>
            <person name="Schuster L."/>
            <person name="Cowan T.M."/>
            <person name="Smanski M.J."/>
            <person name="Chevrette M.G."/>
            <person name="De Carvalho L.P.S."/>
            <person name="Shen B."/>
        </authorList>
    </citation>
    <scope>NUCLEOTIDE SEQUENCE [LARGE SCALE GENOMIC DNA]</scope>
    <source>
        <strain evidence="2 3">NPDC004550</strain>
    </source>
</reference>
<evidence type="ECO:0000259" key="1">
    <source>
        <dbReference type="Pfam" id="PF21780"/>
    </source>
</evidence>
<feature type="domain" description="DUF6875" evidence="1">
    <location>
        <begin position="14"/>
        <end position="186"/>
    </location>
</feature>
<protein>
    <submittedName>
        <fullName evidence="2">DUF6875 domain-containing protein</fullName>
    </submittedName>
</protein>
<keyword evidence="3" id="KW-1185">Reference proteome</keyword>
<evidence type="ECO:0000313" key="2">
    <source>
        <dbReference type="EMBL" id="MFF0456610.1"/>
    </source>
</evidence>
<gene>
    <name evidence="2" type="ORF">ACFYTH_24885</name>
</gene>
<sequence>MGYSLSEPSEAVSAEIDKWLQGYIGQPHEELGREGPVCPFVLPSLRSGSLSVRVHRWRGSDGVEAMLGLIDRIVAEFARGARGPQLPRLQALVVVVTGLNESAWWLIDEGHRRAKGAVVDRGYMLGQFHPHCAEPAAHNPLFPVNRAPYPLFAIRKMALHDLLFLHDDPVWFDRYQERFAHKFTDGTHVDEYLRDLFRATTDRYSPSEGIMP</sequence>
<dbReference type="InterPro" id="IPR049240">
    <property type="entry name" value="DUF6875"/>
</dbReference>
<accession>A0ABW6NN74</accession>
<proteinExistence type="predicted"/>